<dbReference type="GO" id="GO:0016780">
    <property type="term" value="F:phosphotransferase activity, for other substituted phosphate groups"/>
    <property type="evidence" value="ECO:0007669"/>
    <property type="project" value="InterPro"/>
</dbReference>
<evidence type="ECO:0000256" key="5">
    <source>
        <dbReference type="ARBA" id="ARBA00022989"/>
    </source>
</evidence>
<keyword evidence="5 7" id="KW-1133">Transmembrane helix</keyword>
<keyword evidence="6 7" id="KW-0472">Membrane</keyword>
<reference evidence="8 9" key="1">
    <citation type="journal article" date="2016" name="Nat. Commun.">
        <title>Thousands of microbial genomes shed light on interconnected biogeochemical processes in an aquifer system.</title>
        <authorList>
            <person name="Anantharaman K."/>
            <person name="Brown C.T."/>
            <person name="Hug L.A."/>
            <person name="Sharon I."/>
            <person name="Castelle C.J."/>
            <person name="Probst A.J."/>
            <person name="Thomas B.C."/>
            <person name="Singh A."/>
            <person name="Wilkins M.J."/>
            <person name="Karaoz U."/>
            <person name="Brodie E.L."/>
            <person name="Williams K.H."/>
            <person name="Hubbard S.S."/>
            <person name="Banfield J.F."/>
        </authorList>
    </citation>
    <scope>NUCLEOTIDE SEQUENCE [LARGE SCALE GENOMIC DNA]</scope>
</reference>
<dbReference type="STRING" id="1802424.A2480_03160"/>
<comment type="subcellular location">
    <subcellularLocation>
        <location evidence="1">Cell membrane</location>
        <topology evidence="1">Multi-pass membrane protein</topology>
    </subcellularLocation>
</comment>
<dbReference type="AlphaFoldDB" id="A0A1F7WEM2"/>
<feature type="transmembrane region" description="Helical" evidence="7">
    <location>
        <begin position="214"/>
        <end position="233"/>
    </location>
</feature>
<dbReference type="Proteomes" id="UP000176988">
    <property type="component" value="Unassembled WGS sequence"/>
</dbReference>
<name>A0A1F7WEM2_9BACT</name>
<evidence type="ECO:0000313" key="9">
    <source>
        <dbReference type="Proteomes" id="UP000176988"/>
    </source>
</evidence>
<keyword evidence="4 7" id="KW-0812">Transmembrane</keyword>
<dbReference type="Pfam" id="PF00953">
    <property type="entry name" value="Glycos_transf_4"/>
    <property type="match status" value="1"/>
</dbReference>
<evidence type="ECO:0000256" key="3">
    <source>
        <dbReference type="ARBA" id="ARBA00022679"/>
    </source>
</evidence>
<protein>
    <recommendedName>
        <fullName evidence="10">Undecaprenyl-phosphate alpha-N-acetylglucosaminyl 1-phosphate transferase</fullName>
    </recommendedName>
</protein>
<feature type="transmembrane region" description="Helical" evidence="7">
    <location>
        <begin position="240"/>
        <end position="260"/>
    </location>
</feature>
<dbReference type="GO" id="GO:0044038">
    <property type="term" value="P:cell wall macromolecule biosynthetic process"/>
    <property type="evidence" value="ECO:0007669"/>
    <property type="project" value="TreeGrafter"/>
</dbReference>
<gene>
    <name evidence="8" type="ORF">A2480_03160</name>
</gene>
<feature type="transmembrane region" description="Helical" evidence="7">
    <location>
        <begin position="158"/>
        <end position="177"/>
    </location>
</feature>
<feature type="transmembrane region" description="Helical" evidence="7">
    <location>
        <begin position="339"/>
        <end position="359"/>
    </location>
</feature>
<feature type="transmembrane region" description="Helical" evidence="7">
    <location>
        <begin position="86"/>
        <end position="103"/>
    </location>
</feature>
<sequence>MLFSVHQLMTFILTLIGAAVLSVVVTSLVRIMARRFGVLDRPAGRKQHRTPTPLLGGFAIYLSLVGAVVVMSSLGLFNGSHIKAKYLVGIIAAASFLAFGGALDDRFNLKPLRQLIWPLLAVVAIIASGVGVAYVTNPFGGLIELNRITTTVLWFDGIPYRLTLLADLFAMVWLLTLTYTTKFLDGLDGLVSGVTVIGCLVVAAVSLTRDVAQADTALLALAIGGVFAGFLVFNFHPARMFLGEGGSTLAGFLLGTLAIISGGKIATTLLVLGLPLFDAVVVVVRRVLRGKSPFGGDRSHLHFLLVDGGVPHGQAVLLYWVLAAAFGISTLLLRGPQKIAALGLIGSLALAGVALLMSIRQRNKIIKSSLTTNDNRTSE</sequence>
<accession>A0A1F7WEM2</accession>
<evidence type="ECO:0000256" key="2">
    <source>
        <dbReference type="ARBA" id="ARBA00022475"/>
    </source>
</evidence>
<evidence type="ECO:0000256" key="7">
    <source>
        <dbReference type="SAM" id="Phobius"/>
    </source>
</evidence>
<feature type="transmembrane region" description="Helical" evidence="7">
    <location>
        <begin position="309"/>
        <end position="333"/>
    </location>
</feature>
<feature type="transmembrane region" description="Helical" evidence="7">
    <location>
        <begin position="266"/>
        <end position="288"/>
    </location>
</feature>
<evidence type="ECO:0000313" key="8">
    <source>
        <dbReference type="EMBL" id="OGM00997.1"/>
    </source>
</evidence>
<feature type="transmembrane region" description="Helical" evidence="7">
    <location>
        <begin position="54"/>
        <end position="74"/>
    </location>
</feature>
<evidence type="ECO:0000256" key="4">
    <source>
        <dbReference type="ARBA" id="ARBA00022692"/>
    </source>
</evidence>
<feature type="transmembrane region" description="Helical" evidence="7">
    <location>
        <begin position="12"/>
        <end position="33"/>
    </location>
</feature>
<dbReference type="InterPro" id="IPR000715">
    <property type="entry name" value="Glycosyl_transferase_4"/>
</dbReference>
<proteinExistence type="predicted"/>
<evidence type="ECO:0000256" key="6">
    <source>
        <dbReference type="ARBA" id="ARBA00023136"/>
    </source>
</evidence>
<dbReference type="GO" id="GO:0005886">
    <property type="term" value="C:plasma membrane"/>
    <property type="evidence" value="ECO:0007669"/>
    <property type="project" value="UniProtKB-SubCell"/>
</dbReference>
<dbReference type="GO" id="GO:0071555">
    <property type="term" value="P:cell wall organization"/>
    <property type="evidence" value="ECO:0007669"/>
    <property type="project" value="TreeGrafter"/>
</dbReference>
<comment type="caution">
    <text evidence="8">The sequence shown here is derived from an EMBL/GenBank/DDBJ whole genome shotgun (WGS) entry which is preliminary data.</text>
</comment>
<feature type="transmembrane region" description="Helical" evidence="7">
    <location>
        <begin position="115"/>
        <end position="135"/>
    </location>
</feature>
<keyword evidence="3" id="KW-0808">Transferase</keyword>
<dbReference type="PANTHER" id="PTHR22926">
    <property type="entry name" value="PHOSPHO-N-ACETYLMURAMOYL-PENTAPEPTIDE-TRANSFERASE"/>
    <property type="match status" value="1"/>
</dbReference>
<evidence type="ECO:0000256" key="1">
    <source>
        <dbReference type="ARBA" id="ARBA00004651"/>
    </source>
</evidence>
<organism evidence="8 9">
    <name type="scientific">Candidatus Uhrbacteria bacterium RIFOXYC2_FULL_47_19</name>
    <dbReference type="NCBI Taxonomy" id="1802424"/>
    <lineage>
        <taxon>Bacteria</taxon>
        <taxon>Candidatus Uhriibacteriota</taxon>
    </lineage>
</organism>
<evidence type="ECO:0008006" key="10">
    <source>
        <dbReference type="Google" id="ProtNLM"/>
    </source>
</evidence>
<keyword evidence="2" id="KW-1003">Cell membrane</keyword>
<dbReference type="EMBL" id="MGFG01000020">
    <property type="protein sequence ID" value="OGM00997.1"/>
    <property type="molecule type" value="Genomic_DNA"/>
</dbReference>
<dbReference type="CDD" id="cd06853">
    <property type="entry name" value="GT_WecA_like"/>
    <property type="match status" value="1"/>
</dbReference>
<dbReference type="GO" id="GO:0009103">
    <property type="term" value="P:lipopolysaccharide biosynthetic process"/>
    <property type="evidence" value="ECO:0007669"/>
    <property type="project" value="TreeGrafter"/>
</dbReference>
<feature type="transmembrane region" description="Helical" evidence="7">
    <location>
        <begin position="189"/>
        <end position="208"/>
    </location>
</feature>
<dbReference type="PANTHER" id="PTHR22926:SF3">
    <property type="entry name" value="UNDECAPRENYL-PHOSPHATE ALPHA-N-ACETYLGLUCOSAMINYL 1-PHOSPHATE TRANSFERASE"/>
    <property type="match status" value="1"/>
</dbReference>